<dbReference type="Pfam" id="PF06013">
    <property type="entry name" value="WXG100"/>
    <property type="match status" value="1"/>
</dbReference>
<protein>
    <recommendedName>
        <fullName evidence="3">WXG100 family type VII secretion target</fullName>
    </recommendedName>
</protein>
<evidence type="ECO:0008006" key="3">
    <source>
        <dbReference type="Google" id="ProtNLM"/>
    </source>
</evidence>
<dbReference type="AlphaFoldDB" id="A0A1S9T0U8"/>
<gene>
    <name evidence="1" type="ORF">BW900_26545</name>
</gene>
<dbReference type="EMBL" id="MUAI01000041">
    <property type="protein sequence ID" value="OOR03512.1"/>
    <property type="molecule type" value="Genomic_DNA"/>
</dbReference>
<dbReference type="Proteomes" id="UP000190696">
    <property type="component" value="Unassembled WGS sequence"/>
</dbReference>
<proteinExistence type="predicted"/>
<reference evidence="1 2" key="1">
    <citation type="submission" date="2017-01" db="EMBL/GenBank/DDBJ databases">
        <title>Bacillus cereus isolates.</title>
        <authorList>
            <person name="Beno S.M."/>
        </authorList>
    </citation>
    <scope>NUCLEOTIDE SEQUENCE [LARGE SCALE GENOMIC DNA]</scope>
    <source>
        <strain evidence="1 2">FSL W7-1108</strain>
    </source>
</reference>
<dbReference type="Gene3D" id="1.10.287.1060">
    <property type="entry name" value="ESAT-6-like"/>
    <property type="match status" value="1"/>
</dbReference>
<organism evidence="1 2">
    <name type="scientific">Bacillus mycoides</name>
    <dbReference type="NCBI Taxonomy" id="1405"/>
    <lineage>
        <taxon>Bacteria</taxon>
        <taxon>Bacillati</taxon>
        <taxon>Bacillota</taxon>
        <taxon>Bacilli</taxon>
        <taxon>Bacillales</taxon>
        <taxon>Bacillaceae</taxon>
        <taxon>Bacillus</taxon>
        <taxon>Bacillus cereus group</taxon>
    </lineage>
</organism>
<dbReference type="RefSeq" id="WP_078177101.1">
    <property type="nucleotide sequence ID" value="NZ_JBCMNA010000064.1"/>
</dbReference>
<sequence length="99" mass="11482">MGKVEIIDSDLQQAVQYSKAIQEALRTSYDKSNDLKSYVKSAKWSGSTRGSFEAYLDLITQYHKDMNKIMEKHTKALENLNKYIQNFEETADVRKVRSL</sequence>
<dbReference type="InterPro" id="IPR010310">
    <property type="entry name" value="T7SS_ESAT-6-like"/>
</dbReference>
<dbReference type="InterPro" id="IPR036689">
    <property type="entry name" value="ESAT-6-like_sf"/>
</dbReference>
<dbReference type="SUPFAM" id="SSF140453">
    <property type="entry name" value="EsxAB dimer-like"/>
    <property type="match status" value="1"/>
</dbReference>
<accession>A0A1S9T0U8</accession>
<comment type="caution">
    <text evidence="1">The sequence shown here is derived from an EMBL/GenBank/DDBJ whole genome shotgun (WGS) entry which is preliminary data.</text>
</comment>
<evidence type="ECO:0000313" key="2">
    <source>
        <dbReference type="Proteomes" id="UP000190696"/>
    </source>
</evidence>
<name>A0A1S9T0U8_BACMY</name>
<evidence type="ECO:0000313" key="1">
    <source>
        <dbReference type="EMBL" id="OOR03512.1"/>
    </source>
</evidence>